<evidence type="ECO:0000313" key="4">
    <source>
        <dbReference type="Proteomes" id="UP000327044"/>
    </source>
</evidence>
<dbReference type="Gene3D" id="1.10.238.20">
    <property type="entry name" value="Pheromone/general odorant binding protein domain"/>
    <property type="match status" value="1"/>
</dbReference>
<feature type="chain" id="PRO_5036312544" evidence="1">
    <location>
        <begin position="16"/>
        <end position="140"/>
    </location>
</feature>
<reference evidence="2" key="1">
    <citation type="journal article" date="2016" name="Sci. Rep.">
        <title>Molecular characterization of firefly nuptial gifts: a multi-omics approach sheds light on postcopulatory sexual selection.</title>
        <authorList>
            <person name="Al-Wathiqui N."/>
            <person name="Fallon T.R."/>
            <person name="South A."/>
            <person name="Weng J.K."/>
            <person name="Lewis S.M."/>
        </authorList>
    </citation>
    <scope>NUCLEOTIDE SEQUENCE</scope>
</reference>
<dbReference type="SUPFAM" id="SSF47565">
    <property type="entry name" value="Insect pheromone/odorant-binding proteins"/>
    <property type="match status" value="1"/>
</dbReference>
<proteinExistence type="predicted"/>
<accession>A0A1Y1LFJ0</accession>
<evidence type="ECO:0000313" key="3">
    <source>
        <dbReference type="EMBL" id="KAB0805528.1"/>
    </source>
</evidence>
<keyword evidence="1" id="KW-0732">Signal</keyword>
<organism evidence="2">
    <name type="scientific">Photinus pyralis</name>
    <name type="common">Common eastern firefly</name>
    <name type="synonym">Lampyris pyralis</name>
    <dbReference type="NCBI Taxonomy" id="7054"/>
    <lineage>
        <taxon>Eukaryota</taxon>
        <taxon>Metazoa</taxon>
        <taxon>Ecdysozoa</taxon>
        <taxon>Arthropoda</taxon>
        <taxon>Hexapoda</taxon>
        <taxon>Insecta</taxon>
        <taxon>Pterygota</taxon>
        <taxon>Neoptera</taxon>
        <taxon>Endopterygota</taxon>
        <taxon>Coleoptera</taxon>
        <taxon>Polyphaga</taxon>
        <taxon>Elateriformia</taxon>
        <taxon>Elateroidea</taxon>
        <taxon>Lampyridae</taxon>
        <taxon>Lampyrinae</taxon>
        <taxon>Photinus</taxon>
    </lineage>
</organism>
<dbReference type="Proteomes" id="UP000327044">
    <property type="component" value="Unassembled WGS sequence"/>
</dbReference>
<dbReference type="OrthoDB" id="5978988at2759"/>
<evidence type="ECO:0000313" key="2">
    <source>
        <dbReference type="EMBL" id="JAV72394.1"/>
    </source>
</evidence>
<reference evidence="3 4" key="2">
    <citation type="journal article" date="2018" name="Elife">
        <title>Firefly genomes illuminate parallel origins of bioluminescence in beetles.</title>
        <authorList>
            <person name="Fallon T.R."/>
            <person name="Lower S.E."/>
            <person name="Chang C.H."/>
            <person name="Bessho-Uehara M."/>
            <person name="Martin G.J."/>
            <person name="Bewick A.J."/>
            <person name="Behringer M."/>
            <person name="Debat H.J."/>
            <person name="Wong I."/>
            <person name="Day J.C."/>
            <person name="Suvorov A."/>
            <person name="Silva C.J."/>
            <person name="Stanger-Hall K.F."/>
            <person name="Hall D.W."/>
            <person name="Schmitz R.J."/>
            <person name="Nelson D.R."/>
            <person name="Lewis S.M."/>
            <person name="Shigenobu S."/>
            <person name="Bybee S.M."/>
            <person name="Larracuente A.M."/>
            <person name="Oba Y."/>
            <person name="Weng J.K."/>
        </authorList>
    </citation>
    <scope>NUCLEOTIDE SEQUENCE [LARGE SCALE GENOMIC DNA]</scope>
    <source>
        <strain evidence="3">1611_PpyrPB1</strain>
        <tissue evidence="3">Whole body</tissue>
    </source>
</reference>
<dbReference type="CDD" id="cd23992">
    <property type="entry name" value="PBP_GOBP"/>
    <property type="match status" value="1"/>
</dbReference>
<sequence length="140" mass="16859">MKLLILFALLSSSFASWKFDMDPEILHDWLGMMQPYTEQCHKETDVDKEIVYNAFMKMDLPEDYKEFNCFAKCMYTRLGFYYPETGKFDRELMVKRIKGMTKHIAEDCYEHRYHTEEEDRCKHMYNSVVCAIKKLSKMVD</sequence>
<dbReference type="AlphaFoldDB" id="A0A1Y1LFJ0"/>
<protein>
    <submittedName>
        <fullName evidence="2">Uncharacterized protein</fullName>
    </submittedName>
</protein>
<keyword evidence="4" id="KW-1185">Reference proteome</keyword>
<dbReference type="GO" id="GO:0005549">
    <property type="term" value="F:odorant binding"/>
    <property type="evidence" value="ECO:0007669"/>
    <property type="project" value="InterPro"/>
</dbReference>
<feature type="signal peptide" evidence="1">
    <location>
        <begin position="1"/>
        <end position="15"/>
    </location>
</feature>
<dbReference type="InterPro" id="IPR006170">
    <property type="entry name" value="PBP/GOBP"/>
</dbReference>
<dbReference type="SMART" id="SM00708">
    <property type="entry name" value="PhBP"/>
    <property type="match status" value="1"/>
</dbReference>
<dbReference type="InParanoid" id="A0A1Y1LFJ0"/>
<reference evidence="3" key="3">
    <citation type="submission" date="2019-08" db="EMBL/GenBank/DDBJ databases">
        <authorList>
            <consortium name="Photinus pyralis genome working group"/>
            <person name="Fallon T.R."/>
            <person name="Sander Lower S.E."/>
            <person name="Weng J.-K."/>
        </authorList>
    </citation>
    <scope>NUCLEOTIDE SEQUENCE</scope>
    <source>
        <strain evidence="3">1611_PpyrPB1</strain>
        <tissue evidence="3">Whole body</tissue>
    </source>
</reference>
<gene>
    <name evidence="3" type="ORF">PPYR_02498</name>
</gene>
<evidence type="ECO:0000256" key="1">
    <source>
        <dbReference type="SAM" id="SignalP"/>
    </source>
</evidence>
<name>A0A1Y1LFJ0_PHOPY</name>
<dbReference type="Pfam" id="PF01395">
    <property type="entry name" value="PBP_GOBP"/>
    <property type="match status" value="1"/>
</dbReference>
<dbReference type="EMBL" id="GEZM01057198">
    <property type="protein sequence ID" value="JAV72394.1"/>
    <property type="molecule type" value="Transcribed_RNA"/>
</dbReference>
<dbReference type="InterPro" id="IPR036728">
    <property type="entry name" value="PBP_GOBP_sf"/>
</dbReference>
<dbReference type="EMBL" id="VVIM01000001">
    <property type="protein sequence ID" value="KAB0805528.1"/>
    <property type="molecule type" value="Genomic_DNA"/>
</dbReference>